<dbReference type="PANTHER" id="PTHR37049">
    <property type="entry name" value="PEPTIDASE S41 FAMILY PROTEIN"/>
    <property type="match status" value="1"/>
</dbReference>
<reference evidence="4" key="1">
    <citation type="submission" date="2021-11" db="EMBL/GenBank/DDBJ databases">
        <title>Purpureocillium_takamizusanense_genome.</title>
        <authorList>
            <person name="Nguyen N.-H."/>
        </authorList>
    </citation>
    <scope>NUCLEOTIDE SEQUENCE</scope>
    <source>
        <strain evidence="4">PT3</strain>
    </source>
</reference>
<dbReference type="GeneID" id="72063897"/>
<evidence type="ECO:0000256" key="2">
    <source>
        <dbReference type="SAM" id="SignalP"/>
    </source>
</evidence>
<evidence type="ECO:0000256" key="1">
    <source>
        <dbReference type="SAM" id="MobiDB-lite"/>
    </source>
</evidence>
<dbReference type="InterPro" id="IPR056186">
    <property type="entry name" value="PDZ_CPAF-rel"/>
</dbReference>
<evidence type="ECO:0000313" key="5">
    <source>
        <dbReference type="Proteomes" id="UP000829364"/>
    </source>
</evidence>
<dbReference type="Gene3D" id="3.90.226.10">
    <property type="entry name" value="2-enoyl-CoA Hydratase, Chain A, domain 1"/>
    <property type="match status" value="1"/>
</dbReference>
<proteinExistence type="predicted"/>
<dbReference type="Pfam" id="PF23658">
    <property type="entry name" value="PDZ_CPAF_rel"/>
    <property type="match status" value="1"/>
</dbReference>
<dbReference type="AlphaFoldDB" id="A0A9Q8Q9Z4"/>
<dbReference type="RefSeq" id="XP_047838882.1">
    <property type="nucleotide sequence ID" value="XM_047982912.1"/>
</dbReference>
<organism evidence="4 5">
    <name type="scientific">Purpureocillium takamizusanense</name>
    <dbReference type="NCBI Taxonomy" id="2060973"/>
    <lineage>
        <taxon>Eukaryota</taxon>
        <taxon>Fungi</taxon>
        <taxon>Dikarya</taxon>
        <taxon>Ascomycota</taxon>
        <taxon>Pezizomycotina</taxon>
        <taxon>Sordariomycetes</taxon>
        <taxon>Hypocreomycetidae</taxon>
        <taxon>Hypocreales</taxon>
        <taxon>Ophiocordycipitaceae</taxon>
        <taxon>Purpureocillium</taxon>
    </lineage>
</organism>
<dbReference type="PANTHER" id="PTHR37049:SF4">
    <property type="entry name" value="RHODANESE DOMAIN-CONTAINING PROTEIN"/>
    <property type="match status" value="1"/>
</dbReference>
<name>A0A9Q8Q9Z4_9HYPO</name>
<dbReference type="Proteomes" id="UP000829364">
    <property type="component" value="Chromosome 2"/>
</dbReference>
<evidence type="ECO:0000313" key="4">
    <source>
        <dbReference type="EMBL" id="UNI15401.1"/>
    </source>
</evidence>
<protein>
    <recommendedName>
        <fullName evidence="3">CPAF-like PDZ domain-containing protein</fullName>
    </recommendedName>
</protein>
<feature type="signal peptide" evidence="2">
    <location>
        <begin position="1"/>
        <end position="20"/>
    </location>
</feature>
<keyword evidence="5" id="KW-1185">Reference proteome</keyword>
<feature type="region of interest" description="Disordered" evidence="1">
    <location>
        <begin position="99"/>
        <end position="127"/>
    </location>
</feature>
<dbReference type="OrthoDB" id="27214at2759"/>
<dbReference type="InterPro" id="IPR029045">
    <property type="entry name" value="ClpP/crotonase-like_dom_sf"/>
</dbReference>
<feature type="chain" id="PRO_5040405992" description="CPAF-like PDZ domain-containing protein" evidence="2">
    <location>
        <begin position="21"/>
        <end position="815"/>
    </location>
</feature>
<gene>
    <name evidence="4" type="ORF">JDV02_001936</name>
</gene>
<dbReference type="EMBL" id="CP086355">
    <property type="protein sequence ID" value="UNI15401.1"/>
    <property type="molecule type" value="Genomic_DNA"/>
</dbReference>
<sequence length="815" mass="88089">MRNGVIAAALLAGAADLVAAAPGNKGCNADNCLRALRATQIPGRLESARAFCASYTAVPAPTGLAVPSYAADACKKNPNGDQPARLSSACACIAPGTTTTTPPTTTPSTSSTTTTTPTTTTPTTSPTASACAQVSSSWAAQVKTSKAVPTVAAALAHECLKSVPLGKDAAIQLVDAIEPYLEWQSDAAYKKDPPKDYFYPGFDIFGNLAKVKANLQADKYDSEYAFQTDLYETVFGPGHDGHYVFYPDALAKAFKWRRDRSLVSISEDGTSLPVIKLYEDVTKDPKTARAVTKINGIEASKYVEDTINKATYNQDVDSAYNSMFYSKAFSAVNSLTGYFAGGGRIGIIYQGPNTTFTFADGEEVTLENKANIVGDLTGVVDGASFYKKFCTPAPSQQSKTDKAAVAQLPGYPKPVITTSDGVVSGYYLTGEGLEHVAVIVLTAFEGNSPAEFQAVTQDFFHEAKAAGKTKLVVDFQVNGGGYILLGYDFFRQLFPQIQEDGFSRWKQNGGFSTMSRIISDLVKDVDPQNEANGNLVQLYESWYNYRYDLNLTLGHFATFEDKFTPQIFKDTPYTSLMRWDLNDPLTTTNSTFGMGIEISGYGTRKNLTQPFKAEDIVLLYDGVCASTCTLASEMLRIQGGVKSVAFGGRPREGPIQGVGGIKGSQVLQYNNIYSYTNFIADLTDDPKQLAELKRYTDLPMRRSTAAAVNVRDQILRDNVNDGLPAQFVAEDADCRLYWTAPMISDVTEIWKAAAHAAFNGAKCAHGGIKASKRSTTDELAPAALMPRARLSASVDKTPVQHSEEWLALYQQKAIE</sequence>
<dbReference type="KEGG" id="ptkz:JDV02_001936"/>
<dbReference type="SUPFAM" id="SSF52096">
    <property type="entry name" value="ClpP/crotonase"/>
    <property type="match status" value="1"/>
</dbReference>
<dbReference type="InterPro" id="IPR052766">
    <property type="entry name" value="S41A_metabolite_peptidase"/>
</dbReference>
<keyword evidence="2" id="KW-0732">Signal</keyword>
<feature type="domain" description="CPAF-like PDZ" evidence="3">
    <location>
        <begin position="256"/>
        <end position="376"/>
    </location>
</feature>
<accession>A0A9Q8Q9Z4</accession>
<evidence type="ECO:0000259" key="3">
    <source>
        <dbReference type="Pfam" id="PF23658"/>
    </source>
</evidence>